<dbReference type="GO" id="GO:0046872">
    <property type="term" value="F:metal ion binding"/>
    <property type="evidence" value="ECO:0007669"/>
    <property type="project" value="UniProtKB-KW"/>
</dbReference>
<dbReference type="OrthoDB" id="6744827at2759"/>
<evidence type="ECO:0000256" key="2">
    <source>
        <dbReference type="ARBA" id="ARBA00022723"/>
    </source>
</evidence>
<dbReference type="AlphaFoldDB" id="A0A9P0MGN0"/>
<reference evidence="4" key="1">
    <citation type="submission" date="2022-03" db="EMBL/GenBank/DDBJ databases">
        <authorList>
            <person name="Sayadi A."/>
        </authorList>
    </citation>
    <scope>NUCLEOTIDE SEQUENCE</scope>
</reference>
<dbReference type="Pfam" id="PF13359">
    <property type="entry name" value="DDE_Tnp_4"/>
    <property type="match status" value="1"/>
</dbReference>
<comment type="caution">
    <text evidence="4">The sequence shown here is derived from an EMBL/GenBank/DDBJ whole genome shotgun (WGS) entry which is preliminary data.</text>
</comment>
<gene>
    <name evidence="4" type="ORF">ACAOBT_LOCUS32231</name>
</gene>
<comment type="cofactor">
    <cofactor evidence="1">
        <name>a divalent metal cation</name>
        <dbReference type="ChEBI" id="CHEBI:60240"/>
    </cofactor>
</comment>
<dbReference type="EMBL" id="CAKOFQ010008083">
    <property type="protein sequence ID" value="CAH2011545.1"/>
    <property type="molecule type" value="Genomic_DNA"/>
</dbReference>
<evidence type="ECO:0000313" key="5">
    <source>
        <dbReference type="Proteomes" id="UP001152888"/>
    </source>
</evidence>
<evidence type="ECO:0000256" key="1">
    <source>
        <dbReference type="ARBA" id="ARBA00001968"/>
    </source>
</evidence>
<keyword evidence="2" id="KW-0479">Metal-binding</keyword>
<dbReference type="Proteomes" id="UP001152888">
    <property type="component" value="Unassembled WGS sequence"/>
</dbReference>
<accession>A0A9P0MGN0</accession>
<sequence>MKWNRASAVLLGDSGYGIAPWLMTPFKIAETAEKISYNRLFTRERVIIERCFGHLKQRFPILHNKIRVDTEKVPSLVMSCFNLHNVAKHLNDEDVAVDILGDGEQEEIHNQHAADYADGVIRQREGSLLGPAFIVVALSTGPELPDASSVIVFSSAQAVGV</sequence>
<proteinExistence type="predicted"/>
<keyword evidence="5" id="KW-1185">Reference proteome</keyword>
<protein>
    <recommendedName>
        <fullName evidence="3">DDE Tnp4 domain-containing protein</fullName>
    </recommendedName>
</protein>
<evidence type="ECO:0000259" key="3">
    <source>
        <dbReference type="Pfam" id="PF13359"/>
    </source>
</evidence>
<organism evidence="4 5">
    <name type="scientific">Acanthoscelides obtectus</name>
    <name type="common">Bean weevil</name>
    <name type="synonym">Bruchus obtectus</name>
    <dbReference type="NCBI Taxonomy" id="200917"/>
    <lineage>
        <taxon>Eukaryota</taxon>
        <taxon>Metazoa</taxon>
        <taxon>Ecdysozoa</taxon>
        <taxon>Arthropoda</taxon>
        <taxon>Hexapoda</taxon>
        <taxon>Insecta</taxon>
        <taxon>Pterygota</taxon>
        <taxon>Neoptera</taxon>
        <taxon>Endopterygota</taxon>
        <taxon>Coleoptera</taxon>
        <taxon>Polyphaga</taxon>
        <taxon>Cucujiformia</taxon>
        <taxon>Chrysomeloidea</taxon>
        <taxon>Chrysomelidae</taxon>
        <taxon>Bruchinae</taxon>
        <taxon>Bruchini</taxon>
        <taxon>Acanthoscelides</taxon>
    </lineage>
</organism>
<evidence type="ECO:0000313" key="4">
    <source>
        <dbReference type="EMBL" id="CAH2011545.1"/>
    </source>
</evidence>
<name>A0A9P0MGN0_ACAOB</name>
<feature type="domain" description="DDE Tnp4" evidence="3">
    <location>
        <begin position="8"/>
        <end position="85"/>
    </location>
</feature>
<dbReference type="InterPro" id="IPR027806">
    <property type="entry name" value="HARBI1_dom"/>
</dbReference>